<proteinExistence type="inferred from homology"/>
<dbReference type="Pfam" id="PF00106">
    <property type="entry name" value="adh_short"/>
    <property type="match status" value="1"/>
</dbReference>
<comment type="similarity">
    <text evidence="1 3">Belongs to the short-chain dehydrogenases/reductases (SDR) family.</text>
</comment>
<evidence type="ECO:0000256" key="2">
    <source>
        <dbReference type="ARBA" id="ARBA00023002"/>
    </source>
</evidence>
<evidence type="ECO:0000256" key="1">
    <source>
        <dbReference type="ARBA" id="ARBA00006484"/>
    </source>
</evidence>
<sequence>MAPRTVLITGCSSGIGLALAVRLARDKQRRFRGEPGEGSLHRDLGGGPCTGTELPQLDVCDEGSIRACLDSIPGRHVDVLVSNAGVGMIGPLECQSLAAMQGLMDTNFFGLVRLVKEVLPDMKRRRSGHIVVISSVMGLQGIVFNDVYAASKFAVEGFCESLVVTPRAPSPGSISLVEPGPVTTEFEAKVYEEAERADYSQTDPETAEIFTKLYLRNSRDVFASLGQSPEDIAEHTLRVIEAARPPFRHQTNAAYTPMAALKHADPSGALMTDAFYKLVFKYDAVLRLGLRAIRLLRWKAQKVQAGARLLGFK</sequence>
<organism evidence="5 6">
    <name type="scientific">Anas platyrhynchos</name>
    <name type="common">Mallard</name>
    <name type="synonym">Anas boschas</name>
    <dbReference type="NCBI Taxonomy" id="8839"/>
    <lineage>
        <taxon>Eukaryota</taxon>
        <taxon>Metazoa</taxon>
        <taxon>Chordata</taxon>
        <taxon>Craniata</taxon>
        <taxon>Vertebrata</taxon>
        <taxon>Euteleostomi</taxon>
        <taxon>Archelosauria</taxon>
        <taxon>Archosauria</taxon>
        <taxon>Dinosauria</taxon>
        <taxon>Saurischia</taxon>
        <taxon>Theropoda</taxon>
        <taxon>Coelurosauria</taxon>
        <taxon>Aves</taxon>
        <taxon>Neognathae</taxon>
        <taxon>Galloanserae</taxon>
        <taxon>Anseriformes</taxon>
        <taxon>Anatidae</taxon>
        <taxon>Anatinae</taxon>
        <taxon>Anas</taxon>
    </lineage>
</organism>
<dbReference type="Ensembl" id="ENSAPLT00020028536.1">
    <property type="protein sequence ID" value="ENSAPLP00020026494.1"/>
    <property type="gene ID" value="ENSAPLG00020018045.1"/>
</dbReference>
<protein>
    <recommendedName>
        <fullName evidence="4">Ketoreductase domain-containing protein</fullName>
    </recommendedName>
</protein>
<dbReference type="PANTHER" id="PTHR43391">
    <property type="entry name" value="RETINOL DEHYDROGENASE-RELATED"/>
    <property type="match status" value="1"/>
</dbReference>
<reference evidence="5" key="2">
    <citation type="submission" date="2025-08" db="UniProtKB">
        <authorList>
            <consortium name="Ensembl"/>
        </authorList>
    </citation>
    <scope>IDENTIFICATION</scope>
</reference>
<accession>A0A8B9TVQ4</accession>
<evidence type="ECO:0000313" key="6">
    <source>
        <dbReference type="Proteomes" id="UP000694400"/>
    </source>
</evidence>
<reference evidence="5" key="1">
    <citation type="submission" date="2019-08" db="EMBL/GenBank/DDBJ databases">
        <title>Three high-quality genomes provides insights into domestication of ducks.</title>
        <authorList>
            <person name="Hou Z.C."/>
            <person name="Zhu F."/>
            <person name="Yin Z.T."/>
            <person name="Zhang F."/>
        </authorList>
    </citation>
    <scope>NUCLEOTIDE SEQUENCE [LARGE SCALE GENOMIC DNA]</scope>
</reference>
<dbReference type="InterPro" id="IPR057326">
    <property type="entry name" value="KR_dom"/>
</dbReference>
<dbReference type="GO" id="GO:0016491">
    <property type="term" value="F:oxidoreductase activity"/>
    <property type="evidence" value="ECO:0007669"/>
    <property type="project" value="UniProtKB-KW"/>
</dbReference>
<keyword evidence="2" id="KW-0560">Oxidoreductase</keyword>
<dbReference type="Proteomes" id="UP000694400">
    <property type="component" value="Chromosome 25"/>
</dbReference>
<feature type="domain" description="Ketoreductase" evidence="4">
    <location>
        <begin position="4"/>
        <end position="185"/>
    </location>
</feature>
<evidence type="ECO:0000259" key="4">
    <source>
        <dbReference type="SMART" id="SM00822"/>
    </source>
</evidence>
<dbReference type="PRINTS" id="PR00080">
    <property type="entry name" value="SDRFAMILY"/>
</dbReference>
<dbReference type="InterPro" id="IPR036291">
    <property type="entry name" value="NAD(P)-bd_dom_sf"/>
</dbReference>
<reference evidence="5" key="3">
    <citation type="submission" date="2025-09" db="UniProtKB">
        <authorList>
            <consortium name="Ensembl"/>
        </authorList>
    </citation>
    <scope>IDENTIFICATION</scope>
</reference>
<dbReference type="InterPro" id="IPR002347">
    <property type="entry name" value="SDR_fam"/>
</dbReference>
<dbReference type="PANTHER" id="PTHR43391:SF93">
    <property type="entry name" value="RETINOL DEHYDROGENASE 8"/>
    <property type="match status" value="1"/>
</dbReference>
<dbReference type="GO" id="GO:0005829">
    <property type="term" value="C:cytosol"/>
    <property type="evidence" value="ECO:0007669"/>
    <property type="project" value="TreeGrafter"/>
</dbReference>
<name>A0A8B9TVQ4_ANAPL</name>
<evidence type="ECO:0000313" key="5">
    <source>
        <dbReference type="Ensembl" id="ENSAPLP00020026494.1"/>
    </source>
</evidence>
<dbReference type="AlphaFoldDB" id="A0A8B9TVQ4"/>
<dbReference type="SUPFAM" id="SSF51735">
    <property type="entry name" value="NAD(P)-binding Rossmann-fold domains"/>
    <property type="match status" value="1"/>
</dbReference>
<dbReference type="Gene3D" id="3.40.50.720">
    <property type="entry name" value="NAD(P)-binding Rossmann-like Domain"/>
    <property type="match status" value="1"/>
</dbReference>
<dbReference type="SMART" id="SM00822">
    <property type="entry name" value="PKS_KR"/>
    <property type="match status" value="1"/>
</dbReference>
<dbReference type="PRINTS" id="PR00081">
    <property type="entry name" value="GDHRDH"/>
</dbReference>
<evidence type="ECO:0000256" key="3">
    <source>
        <dbReference type="RuleBase" id="RU000363"/>
    </source>
</evidence>